<dbReference type="RefSeq" id="WP_142980749.1">
    <property type="nucleotide sequence ID" value="NZ_RKLU01000012.1"/>
</dbReference>
<reference evidence="1" key="1">
    <citation type="submission" date="2019-02" db="EMBL/GenBank/DDBJ databases">
        <title>Halonotius sp. a new haloarchaeum isolated from saline soil.</title>
        <authorList>
            <person name="Duran-Viseras A."/>
            <person name="Sanchez-Porro C."/>
            <person name="Ventosa A."/>
        </authorList>
    </citation>
    <scope>NUCLEOTIDE SEQUENCE</scope>
    <source>
        <strain evidence="1">F15B</strain>
    </source>
</reference>
<gene>
    <name evidence="1" type="ORF">EGH24_14025</name>
</gene>
<organism evidence="1 2">
    <name type="scientific">Halonotius terrestris</name>
    <dbReference type="NCBI Taxonomy" id="2487750"/>
    <lineage>
        <taxon>Archaea</taxon>
        <taxon>Methanobacteriati</taxon>
        <taxon>Methanobacteriota</taxon>
        <taxon>Stenosarchaea group</taxon>
        <taxon>Halobacteria</taxon>
        <taxon>Halobacteriales</taxon>
        <taxon>Haloferacaceae</taxon>
        <taxon>Halonotius</taxon>
    </lineage>
</organism>
<sequence>MDRRAVLASISSGLAFSLAGCTGTRSGATPGNAGDPGTSPVADFAMTPVSDTEIARRVTYRIDLEHRTSERELATAVISNGSQTVTATNAPAPENRPFIYNGSVYELSYEVLDAESATTFRLTLSTVESASQDEDSIRYQNLPTVDKGVLGRFGWDDGGPFEAQSVETVYTDDEIVDSVLVPSPDYEIIEWSSGTTARVGVEESSGTEQRTYEYTAQQVHASAAEFGRSVRADHAFVLTDLSEEQTSVVSTAIEHDHGYQVDEGDPPEAFSQLVDRFARESEATPVYEDDESDSSVSGSYIVRYDDEIYWTELFVSESNG</sequence>
<dbReference type="EMBL" id="RKLU01000012">
    <property type="protein sequence ID" value="TQQ78544.1"/>
    <property type="molecule type" value="Genomic_DNA"/>
</dbReference>
<keyword evidence="2" id="KW-1185">Reference proteome</keyword>
<accession>A0A8J8P9H2</accession>
<evidence type="ECO:0000313" key="2">
    <source>
        <dbReference type="Proteomes" id="UP000705823"/>
    </source>
</evidence>
<comment type="caution">
    <text evidence="1">The sequence shown here is derived from an EMBL/GenBank/DDBJ whole genome shotgun (WGS) entry which is preliminary data.</text>
</comment>
<dbReference type="Proteomes" id="UP000705823">
    <property type="component" value="Unassembled WGS sequence"/>
</dbReference>
<evidence type="ECO:0000313" key="1">
    <source>
        <dbReference type="EMBL" id="TQQ78544.1"/>
    </source>
</evidence>
<proteinExistence type="predicted"/>
<dbReference type="OrthoDB" id="299917at2157"/>
<dbReference type="PROSITE" id="PS51257">
    <property type="entry name" value="PROKAR_LIPOPROTEIN"/>
    <property type="match status" value="1"/>
</dbReference>
<name>A0A8J8P9H2_9EURY</name>
<protein>
    <submittedName>
        <fullName evidence="1">Uncharacterized protein</fullName>
    </submittedName>
</protein>
<dbReference type="AlphaFoldDB" id="A0A8J8P9H2"/>